<evidence type="ECO:0000256" key="1">
    <source>
        <dbReference type="SAM" id="MobiDB-lite"/>
    </source>
</evidence>
<dbReference type="Pfam" id="PF01757">
    <property type="entry name" value="Acyl_transf_3"/>
    <property type="match status" value="1"/>
</dbReference>
<keyword evidence="2" id="KW-0472">Membrane</keyword>
<dbReference type="PANTHER" id="PTHR23028">
    <property type="entry name" value="ACETYLTRANSFERASE"/>
    <property type="match status" value="1"/>
</dbReference>
<dbReference type="GO" id="GO:0016747">
    <property type="term" value="F:acyltransferase activity, transferring groups other than amino-acyl groups"/>
    <property type="evidence" value="ECO:0007669"/>
    <property type="project" value="InterPro"/>
</dbReference>
<dbReference type="EMBL" id="WHPD01000699">
    <property type="protein sequence ID" value="MPV87660.1"/>
    <property type="molecule type" value="Genomic_DNA"/>
</dbReference>
<dbReference type="RefSeq" id="WP_152230262.1">
    <property type="nucleotide sequence ID" value="NZ_BAAAOT010000004.1"/>
</dbReference>
<reference evidence="4 5" key="1">
    <citation type="submission" date="2019-10" db="EMBL/GenBank/DDBJ databases">
        <title>Georgenia wutianyii sp. nov. and Georgenia yuyongxinii sp. nov. isolated from plateau pika (Ochotona curzoniae) in the Qinghai-Tibet plateau of China.</title>
        <authorList>
            <person name="Tian Z."/>
        </authorList>
    </citation>
    <scope>NUCLEOTIDE SEQUENCE [LARGE SCALE GENOMIC DNA]</scope>
    <source>
        <strain evidence="4 5">JCM 15130</strain>
    </source>
</reference>
<organism evidence="4 5">
    <name type="scientific">Georgenia ruanii</name>
    <dbReference type="NCBI Taxonomy" id="348442"/>
    <lineage>
        <taxon>Bacteria</taxon>
        <taxon>Bacillati</taxon>
        <taxon>Actinomycetota</taxon>
        <taxon>Actinomycetes</taxon>
        <taxon>Micrococcales</taxon>
        <taxon>Bogoriellaceae</taxon>
        <taxon>Georgenia</taxon>
    </lineage>
</organism>
<evidence type="ECO:0000313" key="5">
    <source>
        <dbReference type="Proteomes" id="UP000429644"/>
    </source>
</evidence>
<feature type="transmembrane region" description="Helical" evidence="2">
    <location>
        <begin position="114"/>
        <end position="133"/>
    </location>
</feature>
<keyword evidence="5" id="KW-1185">Reference proteome</keyword>
<evidence type="ECO:0000259" key="3">
    <source>
        <dbReference type="Pfam" id="PF01757"/>
    </source>
</evidence>
<dbReference type="AlphaFoldDB" id="A0A7J9UUZ3"/>
<evidence type="ECO:0000256" key="2">
    <source>
        <dbReference type="SAM" id="Phobius"/>
    </source>
</evidence>
<feature type="transmembrane region" description="Helical" evidence="2">
    <location>
        <begin position="326"/>
        <end position="345"/>
    </location>
</feature>
<gene>
    <name evidence="4" type="ORF">GB882_03190</name>
</gene>
<keyword evidence="2" id="KW-1133">Transmembrane helix</keyword>
<keyword evidence="4" id="KW-0808">Transferase</keyword>
<feature type="transmembrane region" description="Helical" evidence="2">
    <location>
        <begin position="293"/>
        <end position="314"/>
    </location>
</feature>
<protein>
    <submittedName>
        <fullName evidence="4">Acyltransferase family protein</fullName>
    </submittedName>
</protein>
<sequence length="404" mass="44220">MTSSTVLQGERPAAGEVAAPLAPPPRRPVHALTGVRILAALWVVLFHIRGNLYSEFPEVQRWVGPLLDQGGLGVDLFYVLSGYVLVLNYGSRMGRRFQWDAAGRFWWARLSRVWPAYFVTLLVAALWHGFLLATERPDPVAPRDFTVLSFLRQTFLVVQWTEPDSDRLTWNGPAWTVSAEALAYLLFPVLVLVVYRLAASFSVRGLAVLALGAVVPTAILIAGLGTPEWPGLYAPFMWILRIGGGFVAGALACAAVQHVRATPRARAWASHLALAAVVVMIACFYAVDRTGRAHLTPALAIPFFVLVVGALGLADRHIARLLSTRVLVVGGMASYSVYLVHMLVIEPVWYLQGEYAVLAPGTTGSKLAFVLVPFVVLGAGYALWRWLEEPARRRMRAMAKVGSQ</sequence>
<feature type="domain" description="Acyltransferase 3" evidence="3">
    <location>
        <begin position="30"/>
        <end position="379"/>
    </location>
</feature>
<dbReference type="GO" id="GO:0009103">
    <property type="term" value="P:lipopolysaccharide biosynthetic process"/>
    <property type="evidence" value="ECO:0007669"/>
    <property type="project" value="TreeGrafter"/>
</dbReference>
<feature type="transmembrane region" description="Helical" evidence="2">
    <location>
        <begin position="181"/>
        <end position="198"/>
    </location>
</feature>
<feature type="transmembrane region" description="Helical" evidence="2">
    <location>
        <begin position="365"/>
        <end position="387"/>
    </location>
</feature>
<comment type="caution">
    <text evidence="4">The sequence shown here is derived from an EMBL/GenBank/DDBJ whole genome shotgun (WGS) entry which is preliminary data.</text>
</comment>
<keyword evidence="2" id="KW-0812">Transmembrane</keyword>
<dbReference type="GO" id="GO:0016020">
    <property type="term" value="C:membrane"/>
    <property type="evidence" value="ECO:0007669"/>
    <property type="project" value="TreeGrafter"/>
</dbReference>
<evidence type="ECO:0000313" key="4">
    <source>
        <dbReference type="EMBL" id="MPV87660.1"/>
    </source>
</evidence>
<dbReference type="InterPro" id="IPR002656">
    <property type="entry name" value="Acyl_transf_3_dom"/>
</dbReference>
<dbReference type="OrthoDB" id="9796461at2"/>
<feature type="region of interest" description="Disordered" evidence="1">
    <location>
        <begin position="1"/>
        <end position="20"/>
    </location>
</feature>
<proteinExistence type="predicted"/>
<feature type="transmembrane region" description="Helical" evidence="2">
    <location>
        <begin position="268"/>
        <end position="287"/>
    </location>
</feature>
<feature type="transmembrane region" description="Helical" evidence="2">
    <location>
        <begin position="70"/>
        <end position="89"/>
    </location>
</feature>
<name>A0A7J9UUZ3_9MICO</name>
<dbReference type="Proteomes" id="UP000429644">
    <property type="component" value="Unassembled WGS sequence"/>
</dbReference>
<dbReference type="InterPro" id="IPR050879">
    <property type="entry name" value="Acyltransferase_3"/>
</dbReference>
<feature type="transmembrane region" description="Helical" evidence="2">
    <location>
        <begin position="236"/>
        <end position="256"/>
    </location>
</feature>
<feature type="transmembrane region" description="Helical" evidence="2">
    <location>
        <begin position="205"/>
        <end position="224"/>
    </location>
</feature>
<keyword evidence="4" id="KW-0012">Acyltransferase</keyword>
<dbReference type="PANTHER" id="PTHR23028:SF53">
    <property type="entry name" value="ACYL_TRANSF_3 DOMAIN-CONTAINING PROTEIN"/>
    <property type="match status" value="1"/>
</dbReference>
<accession>A0A7J9UUZ3</accession>